<evidence type="ECO:0000256" key="5">
    <source>
        <dbReference type="SAM" id="Phobius"/>
    </source>
</evidence>
<gene>
    <name evidence="7" type="ORF">UFOPK3543_03001</name>
    <name evidence="8" type="ORF">UFOPK3967_00609</name>
</gene>
<dbReference type="AlphaFoldDB" id="A0A6J7MVW6"/>
<evidence type="ECO:0000313" key="8">
    <source>
        <dbReference type="EMBL" id="CAB4984917.1"/>
    </source>
</evidence>
<dbReference type="EMBL" id="CAFBMH010000186">
    <property type="protein sequence ID" value="CAB4936917.1"/>
    <property type="molecule type" value="Genomic_DNA"/>
</dbReference>
<sequence length="437" mass="45989">MNMRMIDVHHPPTAADPSEIWCQRRRHGAPDTKARSREHLLVLMSALIPLASSWVVWWSPGGANDFNQRVALAPFDVALGGLLVGWGSTRVRAGFARPSPSTGVLLAVGFTAVFAIAFAANPSYRGVEYSVRLLAGVAIVDVARRMDSAAVRRVCIVLAAAGAIESVLAVAQSIHGRGFALYPIDHDGGLLAFGDTHAGRGGFAHPYHLTVFLLLALFAALIGGRSSTGRELRLWVGTASFLGAGIAVTFSRAMILGLVPAAVVWGLARRDHIGRSARPIVGALFLGLACTSLLFADGWTTRARQSAGSGADRGRVTLAEHGLGIAADHPFAGIGPARYVIAVAEESLPEVELLPPHNIIVQAAAELGAAGGVIVALAGLWFARRLLRRPVLLIGGAGLLVPFLLLDAYPYVFPAGLAISALWIGLLENPTVREHAS</sequence>
<evidence type="ECO:0000256" key="2">
    <source>
        <dbReference type="ARBA" id="ARBA00022692"/>
    </source>
</evidence>
<dbReference type="PANTHER" id="PTHR37422">
    <property type="entry name" value="TEICHURONIC ACID BIOSYNTHESIS PROTEIN TUAE"/>
    <property type="match status" value="1"/>
</dbReference>
<evidence type="ECO:0000313" key="7">
    <source>
        <dbReference type="EMBL" id="CAB4936917.1"/>
    </source>
</evidence>
<keyword evidence="3 5" id="KW-1133">Transmembrane helix</keyword>
<feature type="domain" description="O-antigen ligase-related" evidence="6">
    <location>
        <begin position="240"/>
        <end position="375"/>
    </location>
</feature>
<accession>A0A6J7MVW6</accession>
<feature type="transmembrane region" description="Helical" evidence="5">
    <location>
        <begin position="40"/>
        <end position="58"/>
    </location>
</feature>
<organism evidence="8">
    <name type="scientific">freshwater metagenome</name>
    <dbReference type="NCBI Taxonomy" id="449393"/>
    <lineage>
        <taxon>unclassified sequences</taxon>
        <taxon>metagenomes</taxon>
        <taxon>ecological metagenomes</taxon>
    </lineage>
</organism>
<dbReference type="Pfam" id="PF04932">
    <property type="entry name" value="Wzy_C"/>
    <property type="match status" value="1"/>
</dbReference>
<feature type="transmembrane region" description="Helical" evidence="5">
    <location>
        <begin position="390"/>
        <end position="405"/>
    </location>
</feature>
<feature type="transmembrane region" description="Helical" evidence="5">
    <location>
        <begin position="280"/>
        <end position="299"/>
    </location>
</feature>
<feature type="transmembrane region" description="Helical" evidence="5">
    <location>
        <begin position="244"/>
        <end position="268"/>
    </location>
</feature>
<name>A0A6J7MVW6_9ZZZZ</name>
<protein>
    <submittedName>
        <fullName evidence="8">Unannotated protein</fullName>
    </submittedName>
</protein>
<evidence type="ECO:0000256" key="3">
    <source>
        <dbReference type="ARBA" id="ARBA00022989"/>
    </source>
</evidence>
<dbReference type="EMBL" id="CAFBOS010000024">
    <property type="protein sequence ID" value="CAB4984917.1"/>
    <property type="molecule type" value="Genomic_DNA"/>
</dbReference>
<feature type="transmembrane region" description="Helical" evidence="5">
    <location>
        <begin position="101"/>
        <end position="120"/>
    </location>
</feature>
<dbReference type="GO" id="GO:0016020">
    <property type="term" value="C:membrane"/>
    <property type="evidence" value="ECO:0007669"/>
    <property type="project" value="UniProtKB-SubCell"/>
</dbReference>
<dbReference type="PANTHER" id="PTHR37422:SF23">
    <property type="entry name" value="TEICHURONIC ACID BIOSYNTHESIS PROTEIN TUAE"/>
    <property type="match status" value="1"/>
</dbReference>
<evidence type="ECO:0000256" key="4">
    <source>
        <dbReference type="ARBA" id="ARBA00023136"/>
    </source>
</evidence>
<evidence type="ECO:0000259" key="6">
    <source>
        <dbReference type="Pfam" id="PF04932"/>
    </source>
</evidence>
<dbReference type="InterPro" id="IPR051533">
    <property type="entry name" value="WaaL-like"/>
</dbReference>
<comment type="subcellular location">
    <subcellularLocation>
        <location evidence="1">Membrane</location>
        <topology evidence="1">Multi-pass membrane protein</topology>
    </subcellularLocation>
</comment>
<evidence type="ECO:0000256" key="1">
    <source>
        <dbReference type="ARBA" id="ARBA00004141"/>
    </source>
</evidence>
<keyword evidence="4 5" id="KW-0472">Membrane</keyword>
<dbReference type="InterPro" id="IPR007016">
    <property type="entry name" value="O-antigen_ligase-rel_domated"/>
</dbReference>
<proteinExistence type="predicted"/>
<keyword evidence="2 5" id="KW-0812">Transmembrane</keyword>
<reference evidence="8" key="1">
    <citation type="submission" date="2020-05" db="EMBL/GenBank/DDBJ databases">
        <authorList>
            <person name="Chiriac C."/>
            <person name="Salcher M."/>
            <person name="Ghai R."/>
            <person name="Kavagutti S V."/>
        </authorList>
    </citation>
    <scope>NUCLEOTIDE SEQUENCE</scope>
</reference>
<feature type="transmembrane region" description="Helical" evidence="5">
    <location>
        <begin position="207"/>
        <end position="224"/>
    </location>
</feature>